<dbReference type="InterPro" id="IPR006461">
    <property type="entry name" value="PLAC_motif_containing"/>
</dbReference>
<dbReference type="HOGENOM" id="CLU_1436250_0_0_1"/>
<dbReference type="Pfam" id="PF04749">
    <property type="entry name" value="PLAC8"/>
    <property type="match status" value="1"/>
</dbReference>
<keyword evidence="3" id="KW-1185">Reference proteome</keyword>
<dbReference type="eggNOG" id="ENOG502RV9Z">
    <property type="taxonomic scope" value="Eukaryota"/>
</dbReference>
<dbReference type="PANTHER" id="PTHR15907">
    <property type="entry name" value="DUF614 FAMILY PROTEIN-RELATED"/>
    <property type="match status" value="1"/>
</dbReference>
<gene>
    <name evidence="2" type="ORF">AMTR_s00101p00073580</name>
</gene>
<protein>
    <submittedName>
        <fullName evidence="2">Uncharacterized protein</fullName>
    </submittedName>
</protein>
<dbReference type="STRING" id="13333.W1NU01"/>
<dbReference type="OMA" id="CCIGTIC"/>
<evidence type="ECO:0000256" key="1">
    <source>
        <dbReference type="SAM" id="MobiDB-lite"/>
    </source>
</evidence>
<dbReference type="AlphaFoldDB" id="W1NU01"/>
<dbReference type="Gramene" id="ERM99047">
    <property type="protein sequence ID" value="ERM99047"/>
    <property type="gene ID" value="AMTR_s00101p00073580"/>
</dbReference>
<evidence type="ECO:0000313" key="2">
    <source>
        <dbReference type="EMBL" id="ERM99047.1"/>
    </source>
</evidence>
<dbReference type="EMBL" id="KI395058">
    <property type="protein sequence ID" value="ERM99047.1"/>
    <property type="molecule type" value="Genomic_DNA"/>
</dbReference>
<dbReference type="NCBIfam" id="TIGR01571">
    <property type="entry name" value="A_thal_Cys_rich"/>
    <property type="match status" value="1"/>
</dbReference>
<reference evidence="3" key="1">
    <citation type="journal article" date="2013" name="Science">
        <title>The Amborella genome and the evolution of flowering plants.</title>
        <authorList>
            <consortium name="Amborella Genome Project"/>
        </authorList>
    </citation>
    <scope>NUCLEOTIDE SEQUENCE [LARGE SCALE GENOMIC DNA]</scope>
</reference>
<sequence length="189" mass="21205">MKEQESYVPPQYIPLQQSDLDDGSVRGDETVSSKLHEPNTTQWSSGICACCDDIQSCCMGFMCPCYVFGKNAEFLGSGSWIGPCMIHFVMWGLFNGLCCLLTEGLYLGFPLSPASFYTYSYRKAIREKYNLPVILFVALGSVPFPNPGSNLDNGNLDASFCSGSTHWQLNFMRLRQLNFMRLIPIMSRL</sequence>
<feature type="compositionally biased region" description="Basic and acidic residues" evidence="1">
    <location>
        <begin position="23"/>
        <end position="37"/>
    </location>
</feature>
<proteinExistence type="predicted"/>
<dbReference type="Proteomes" id="UP000017836">
    <property type="component" value="Unassembled WGS sequence"/>
</dbReference>
<evidence type="ECO:0000313" key="3">
    <source>
        <dbReference type="Proteomes" id="UP000017836"/>
    </source>
</evidence>
<feature type="region of interest" description="Disordered" evidence="1">
    <location>
        <begin position="15"/>
        <end position="40"/>
    </location>
</feature>
<accession>W1NU01</accession>
<name>W1NU01_AMBTC</name>
<organism evidence="2 3">
    <name type="scientific">Amborella trichopoda</name>
    <dbReference type="NCBI Taxonomy" id="13333"/>
    <lineage>
        <taxon>Eukaryota</taxon>
        <taxon>Viridiplantae</taxon>
        <taxon>Streptophyta</taxon>
        <taxon>Embryophyta</taxon>
        <taxon>Tracheophyta</taxon>
        <taxon>Spermatophyta</taxon>
        <taxon>Magnoliopsida</taxon>
        <taxon>Amborellales</taxon>
        <taxon>Amborellaceae</taxon>
        <taxon>Amborella</taxon>
    </lineage>
</organism>